<name>A0A4Y7SWJ5_COPMI</name>
<comment type="caution">
    <text evidence="1">The sequence shown here is derived from an EMBL/GenBank/DDBJ whole genome shotgun (WGS) entry which is preliminary data.</text>
</comment>
<evidence type="ECO:0000313" key="2">
    <source>
        <dbReference type="Proteomes" id="UP000298030"/>
    </source>
</evidence>
<gene>
    <name evidence="1" type="ORF">FA13DRAFT_1101454</name>
</gene>
<proteinExistence type="predicted"/>
<keyword evidence="2" id="KW-1185">Reference proteome</keyword>
<evidence type="ECO:0000313" key="1">
    <source>
        <dbReference type="EMBL" id="TEB26233.1"/>
    </source>
</evidence>
<accession>A0A4Y7SWJ5</accession>
<sequence>MRTQDAQNTFSTHLSHLCQLVGQAFRSHSKSSPGRPIALYGNTVTWRLSYYNQALHKTQLPPVNPQKHPVRGKSIHRDFAIFRCVTHRSLSSFTRITLEHHPIILLATSPPMAIPHLHFDTVFRNSMCRNFAISELGTVCLYTPPLAHCTMKTSLPRHFYAHRHSTPNALLNTCSLRPISGRRISMRRVFDVLGA</sequence>
<dbReference type="EMBL" id="QPFP01000050">
    <property type="protein sequence ID" value="TEB26233.1"/>
    <property type="molecule type" value="Genomic_DNA"/>
</dbReference>
<dbReference type="Proteomes" id="UP000298030">
    <property type="component" value="Unassembled WGS sequence"/>
</dbReference>
<organism evidence="1 2">
    <name type="scientific">Coprinellus micaceus</name>
    <name type="common">Glistening ink-cap mushroom</name>
    <name type="synonym">Coprinus micaceus</name>
    <dbReference type="NCBI Taxonomy" id="71717"/>
    <lineage>
        <taxon>Eukaryota</taxon>
        <taxon>Fungi</taxon>
        <taxon>Dikarya</taxon>
        <taxon>Basidiomycota</taxon>
        <taxon>Agaricomycotina</taxon>
        <taxon>Agaricomycetes</taxon>
        <taxon>Agaricomycetidae</taxon>
        <taxon>Agaricales</taxon>
        <taxon>Agaricineae</taxon>
        <taxon>Psathyrellaceae</taxon>
        <taxon>Coprinellus</taxon>
    </lineage>
</organism>
<reference evidence="1 2" key="1">
    <citation type="journal article" date="2019" name="Nat. Ecol. Evol.">
        <title>Megaphylogeny resolves global patterns of mushroom evolution.</title>
        <authorList>
            <person name="Varga T."/>
            <person name="Krizsan K."/>
            <person name="Foldi C."/>
            <person name="Dima B."/>
            <person name="Sanchez-Garcia M."/>
            <person name="Sanchez-Ramirez S."/>
            <person name="Szollosi G.J."/>
            <person name="Szarkandi J.G."/>
            <person name="Papp V."/>
            <person name="Albert L."/>
            <person name="Andreopoulos W."/>
            <person name="Angelini C."/>
            <person name="Antonin V."/>
            <person name="Barry K.W."/>
            <person name="Bougher N.L."/>
            <person name="Buchanan P."/>
            <person name="Buyck B."/>
            <person name="Bense V."/>
            <person name="Catcheside P."/>
            <person name="Chovatia M."/>
            <person name="Cooper J."/>
            <person name="Damon W."/>
            <person name="Desjardin D."/>
            <person name="Finy P."/>
            <person name="Geml J."/>
            <person name="Haridas S."/>
            <person name="Hughes K."/>
            <person name="Justo A."/>
            <person name="Karasinski D."/>
            <person name="Kautmanova I."/>
            <person name="Kiss B."/>
            <person name="Kocsube S."/>
            <person name="Kotiranta H."/>
            <person name="LaButti K.M."/>
            <person name="Lechner B.E."/>
            <person name="Liimatainen K."/>
            <person name="Lipzen A."/>
            <person name="Lukacs Z."/>
            <person name="Mihaltcheva S."/>
            <person name="Morgado L.N."/>
            <person name="Niskanen T."/>
            <person name="Noordeloos M.E."/>
            <person name="Ohm R.A."/>
            <person name="Ortiz-Santana B."/>
            <person name="Ovrebo C."/>
            <person name="Racz N."/>
            <person name="Riley R."/>
            <person name="Savchenko A."/>
            <person name="Shiryaev A."/>
            <person name="Soop K."/>
            <person name="Spirin V."/>
            <person name="Szebenyi C."/>
            <person name="Tomsovsky M."/>
            <person name="Tulloss R.E."/>
            <person name="Uehling J."/>
            <person name="Grigoriev I.V."/>
            <person name="Vagvolgyi C."/>
            <person name="Papp T."/>
            <person name="Martin F.M."/>
            <person name="Miettinen O."/>
            <person name="Hibbett D.S."/>
            <person name="Nagy L.G."/>
        </authorList>
    </citation>
    <scope>NUCLEOTIDE SEQUENCE [LARGE SCALE GENOMIC DNA]</scope>
    <source>
        <strain evidence="1 2">FP101781</strain>
    </source>
</reference>
<protein>
    <submittedName>
        <fullName evidence="1">Uncharacterized protein</fullName>
    </submittedName>
</protein>
<dbReference type="AlphaFoldDB" id="A0A4Y7SWJ5"/>